<name>A0A3L7IUJ5_9MICO</name>
<sequence>MNRTYPLPPGLTDAFTIADARRYGVGRKRLNAPDLEHPFRGVFARKPLDVSTNGLNAAEAMRTEVIRLARAYSTRMGPGEFFSHTTAATLWGVPLPTLRDIVLDVAVFRPRRAPKATGLRGHSLDPRLCYVTERNGLRLTTPASTWASLGSLLAPYDLVAAGDAIVCSRTSDGRSFSERPLATLAQLQAAIDAGRRPGVQALRNSVGRVRSGSWSRLESWVRLILVDAGLPEPVLNFDAYDDAGNFLGCLDLAYPDLKIAIEYEGQHHWSTPAQIQHDIDRLDRLVENGWRIVRLTKEHVFRDPAEVVRRVVVARAQRSTAR</sequence>
<reference evidence="1 2" key="1">
    <citation type="submission" date="2018-10" db="EMBL/GenBank/DDBJ databases">
        <authorList>
            <person name="Li J."/>
        </authorList>
    </citation>
    <scope>NUCLEOTIDE SEQUENCE [LARGE SCALE GENOMIC DNA]</scope>
    <source>
        <strain evidence="1 2">ZD1-4</strain>
    </source>
</reference>
<proteinExistence type="predicted"/>
<dbReference type="RefSeq" id="WP_121660455.1">
    <property type="nucleotide sequence ID" value="NZ_BMEK01000004.1"/>
</dbReference>
<evidence type="ECO:0000313" key="1">
    <source>
        <dbReference type="EMBL" id="RLQ80981.1"/>
    </source>
</evidence>
<dbReference type="EMBL" id="RCWJ01000005">
    <property type="protein sequence ID" value="RLQ80981.1"/>
    <property type="molecule type" value="Genomic_DNA"/>
</dbReference>
<accession>A0A3L7IUJ5</accession>
<keyword evidence="2" id="KW-1185">Reference proteome</keyword>
<protein>
    <recommendedName>
        <fullName evidence="3">DUF559 domain-containing protein</fullName>
    </recommendedName>
</protein>
<evidence type="ECO:0000313" key="2">
    <source>
        <dbReference type="Proteomes" id="UP000282460"/>
    </source>
</evidence>
<organism evidence="1 2">
    <name type="scientific">Mycetocola zhadangensis</name>
    <dbReference type="NCBI Taxonomy" id="1164595"/>
    <lineage>
        <taxon>Bacteria</taxon>
        <taxon>Bacillati</taxon>
        <taxon>Actinomycetota</taxon>
        <taxon>Actinomycetes</taxon>
        <taxon>Micrococcales</taxon>
        <taxon>Microbacteriaceae</taxon>
        <taxon>Mycetocola</taxon>
    </lineage>
</organism>
<dbReference type="Proteomes" id="UP000282460">
    <property type="component" value="Unassembled WGS sequence"/>
</dbReference>
<dbReference type="OrthoDB" id="3173471at2"/>
<dbReference type="SUPFAM" id="SSF52980">
    <property type="entry name" value="Restriction endonuclease-like"/>
    <property type="match status" value="1"/>
</dbReference>
<gene>
    <name evidence="1" type="ORF">D9V28_14590</name>
</gene>
<evidence type="ECO:0008006" key="3">
    <source>
        <dbReference type="Google" id="ProtNLM"/>
    </source>
</evidence>
<dbReference type="Gene3D" id="3.40.960.10">
    <property type="entry name" value="VSR Endonuclease"/>
    <property type="match status" value="1"/>
</dbReference>
<dbReference type="InterPro" id="IPR011335">
    <property type="entry name" value="Restrct_endonuc-II-like"/>
</dbReference>
<comment type="caution">
    <text evidence="1">The sequence shown here is derived from an EMBL/GenBank/DDBJ whole genome shotgun (WGS) entry which is preliminary data.</text>
</comment>
<dbReference type="AlphaFoldDB" id="A0A3L7IUJ5"/>